<keyword evidence="2" id="KW-0732">Signal</keyword>
<dbReference type="EMBL" id="WIVE01000010">
    <property type="protein sequence ID" value="MQX35914.1"/>
    <property type="molecule type" value="Genomic_DNA"/>
</dbReference>
<evidence type="ECO:0000313" key="3">
    <source>
        <dbReference type="EMBL" id="MQX35914.1"/>
    </source>
</evidence>
<accession>A0A7X1ZD99</accession>
<name>A0A7X1ZD99_9PROT</name>
<sequence>MLKTATVAFAAALFASSAAMACSGWKSAETPTKPITTAQADSGSQSSAPWAGEAAKN</sequence>
<evidence type="ECO:0000313" key="4">
    <source>
        <dbReference type="Proteomes" id="UP000434582"/>
    </source>
</evidence>
<comment type="caution">
    <text evidence="3">The sequence shown here is derived from an EMBL/GenBank/DDBJ whole genome shotgun (WGS) entry which is preliminary data.</text>
</comment>
<evidence type="ECO:0000256" key="2">
    <source>
        <dbReference type="SAM" id="SignalP"/>
    </source>
</evidence>
<keyword evidence="4" id="KW-1185">Reference proteome</keyword>
<feature type="region of interest" description="Disordered" evidence="1">
    <location>
        <begin position="27"/>
        <end position="57"/>
    </location>
</feature>
<feature type="signal peptide" evidence="2">
    <location>
        <begin position="1"/>
        <end position="21"/>
    </location>
</feature>
<proteinExistence type="predicted"/>
<dbReference type="PROSITE" id="PS51257">
    <property type="entry name" value="PROKAR_LIPOPROTEIN"/>
    <property type="match status" value="1"/>
</dbReference>
<feature type="compositionally biased region" description="Polar residues" evidence="1">
    <location>
        <begin position="29"/>
        <end position="48"/>
    </location>
</feature>
<dbReference type="Proteomes" id="UP000434582">
    <property type="component" value="Unassembled WGS sequence"/>
</dbReference>
<organism evidence="3 4">
    <name type="scientific">Roseospira navarrensis</name>
    <dbReference type="NCBI Taxonomy" id="140058"/>
    <lineage>
        <taxon>Bacteria</taxon>
        <taxon>Pseudomonadati</taxon>
        <taxon>Pseudomonadota</taxon>
        <taxon>Alphaproteobacteria</taxon>
        <taxon>Rhodospirillales</taxon>
        <taxon>Rhodospirillaceae</taxon>
        <taxon>Roseospira</taxon>
    </lineage>
</organism>
<dbReference type="RefSeq" id="WP_153341885.1">
    <property type="nucleotide sequence ID" value="NZ_WIVE01000010.1"/>
</dbReference>
<evidence type="ECO:0000256" key="1">
    <source>
        <dbReference type="SAM" id="MobiDB-lite"/>
    </source>
</evidence>
<reference evidence="3 4" key="1">
    <citation type="submission" date="2019-10" db="EMBL/GenBank/DDBJ databases">
        <title>Draft whole-genome sequence of the purple nonsulfur photosynthetic bacterium Roseospira navarrensis DSM 15114.</title>
        <authorList>
            <person name="Kyndt J.A."/>
            <person name="Meyer T.E."/>
        </authorList>
    </citation>
    <scope>NUCLEOTIDE SEQUENCE [LARGE SCALE GENOMIC DNA]</scope>
    <source>
        <strain evidence="3 4">DSM 15114</strain>
    </source>
</reference>
<gene>
    <name evidence="3" type="ORF">GHC57_05210</name>
</gene>
<evidence type="ECO:0008006" key="5">
    <source>
        <dbReference type="Google" id="ProtNLM"/>
    </source>
</evidence>
<protein>
    <recommendedName>
        <fullName evidence="5">Lipoprotein</fullName>
    </recommendedName>
</protein>
<feature type="chain" id="PRO_5030888388" description="Lipoprotein" evidence="2">
    <location>
        <begin position="22"/>
        <end position="57"/>
    </location>
</feature>
<dbReference type="AlphaFoldDB" id="A0A7X1ZD99"/>